<name>A0A6C2YM09_9BACT</name>
<dbReference type="PANTHER" id="PTHR48111:SF22">
    <property type="entry name" value="REGULATOR OF RPOS"/>
    <property type="match status" value="1"/>
</dbReference>
<dbReference type="GO" id="GO:0005829">
    <property type="term" value="C:cytosol"/>
    <property type="evidence" value="ECO:0007669"/>
    <property type="project" value="TreeGrafter"/>
</dbReference>
<dbReference type="PANTHER" id="PTHR48111">
    <property type="entry name" value="REGULATOR OF RPOS"/>
    <property type="match status" value="1"/>
</dbReference>
<dbReference type="Pfam" id="PF00486">
    <property type="entry name" value="Trans_reg_C"/>
    <property type="match status" value="1"/>
</dbReference>
<keyword evidence="11" id="KW-1185">Reference proteome</keyword>
<evidence type="ECO:0000256" key="2">
    <source>
        <dbReference type="ARBA" id="ARBA00023012"/>
    </source>
</evidence>
<dbReference type="CDD" id="cd17624">
    <property type="entry name" value="REC_OmpR_PmrA-like"/>
    <property type="match status" value="1"/>
</dbReference>
<dbReference type="InterPro" id="IPR001867">
    <property type="entry name" value="OmpR/PhoB-type_DNA-bd"/>
</dbReference>
<protein>
    <submittedName>
        <fullName evidence="10">Uncharacterized protein</fullName>
    </submittedName>
</protein>
<dbReference type="InterPro" id="IPR011006">
    <property type="entry name" value="CheY-like_superfamily"/>
</dbReference>
<evidence type="ECO:0000256" key="5">
    <source>
        <dbReference type="ARBA" id="ARBA00023163"/>
    </source>
</evidence>
<feature type="DNA-binding region" description="OmpR/PhoB-type" evidence="7">
    <location>
        <begin position="124"/>
        <end position="222"/>
    </location>
</feature>
<organism evidence="10">
    <name type="scientific">Tuwongella immobilis</name>
    <dbReference type="NCBI Taxonomy" id="692036"/>
    <lineage>
        <taxon>Bacteria</taxon>
        <taxon>Pseudomonadati</taxon>
        <taxon>Planctomycetota</taxon>
        <taxon>Planctomycetia</taxon>
        <taxon>Gemmatales</taxon>
        <taxon>Gemmataceae</taxon>
        <taxon>Tuwongella</taxon>
    </lineage>
</organism>
<evidence type="ECO:0000313" key="11">
    <source>
        <dbReference type="Proteomes" id="UP000464378"/>
    </source>
</evidence>
<dbReference type="SMART" id="SM00448">
    <property type="entry name" value="REC"/>
    <property type="match status" value="1"/>
</dbReference>
<dbReference type="InterPro" id="IPR001789">
    <property type="entry name" value="Sig_transdc_resp-reg_receiver"/>
</dbReference>
<gene>
    <name evidence="10" type="ORF">GMBLW1_14940</name>
</gene>
<dbReference type="PROSITE" id="PS51755">
    <property type="entry name" value="OMPR_PHOB"/>
    <property type="match status" value="1"/>
</dbReference>
<feature type="domain" description="OmpR/PhoB-type" evidence="9">
    <location>
        <begin position="124"/>
        <end position="222"/>
    </location>
</feature>
<keyword evidence="5" id="KW-0804">Transcription</keyword>
<dbReference type="SMART" id="SM00862">
    <property type="entry name" value="Trans_reg_C"/>
    <property type="match status" value="1"/>
</dbReference>
<dbReference type="InParanoid" id="A0A6C2YM09"/>
<evidence type="ECO:0000256" key="1">
    <source>
        <dbReference type="ARBA" id="ARBA00022553"/>
    </source>
</evidence>
<evidence type="ECO:0000256" key="6">
    <source>
        <dbReference type="PROSITE-ProRule" id="PRU00169"/>
    </source>
</evidence>
<dbReference type="InterPro" id="IPR036388">
    <property type="entry name" value="WH-like_DNA-bd_sf"/>
</dbReference>
<keyword evidence="3" id="KW-0805">Transcription regulation</keyword>
<keyword evidence="4 7" id="KW-0238">DNA-binding</keyword>
<keyword evidence="1 6" id="KW-0597">Phosphoprotein</keyword>
<dbReference type="PROSITE" id="PS50110">
    <property type="entry name" value="RESPONSE_REGULATORY"/>
    <property type="match status" value="1"/>
</dbReference>
<dbReference type="Gene3D" id="1.10.10.10">
    <property type="entry name" value="Winged helix-like DNA-binding domain superfamily/Winged helix DNA-binding domain"/>
    <property type="match status" value="1"/>
</dbReference>
<reference evidence="10" key="1">
    <citation type="submission" date="2019-04" db="EMBL/GenBank/DDBJ databases">
        <authorList>
            <consortium name="Science for Life Laboratories"/>
        </authorList>
    </citation>
    <scope>NUCLEOTIDE SEQUENCE</scope>
    <source>
        <strain evidence="10">MBLW1</strain>
    </source>
</reference>
<accession>A0A6C2YM09</accession>
<evidence type="ECO:0000256" key="3">
    <source>
        <dbReference type="ARBA" id="ARBA00023015"/>
    </source>
</evidence>
<evidence type="ECO:0000259" key="8">
    <source>
        <dbReference type="PROSITE" id="PS50110"/>
    </source>
</evidence>
<evidence type="ECO:0000256" key="7">
    <source>
        <dbReference type="PROSITE-ProRule" id="PRU01091"/>
    </source>
</evidence>
<dbReference type="FunFam" id="3.40.50.2300:FF:000002">
    <property type="entry name" value="DNA-binding response regulator PhoP"/>
    <property type="match status" value="1"/>
</dbReference>
<feature type="modified residue" description="4-aspartylphosphate" evidence="6">
    <location>
        <position position="51"/>
    </location>
</feature>
<dbReference type="InterPro" id="IPR039420">
    <property type="entry name" value="WalR-like"/>
</dbReference>
<dbReference type="GO" id="GO:0000976">
    <property type="term" value="F:transcription cis-regulatory region binding"/>
    <property type="evidence" value="ECO:0007669"/>
    <property type="project" value="TreeGrafter"/>
</dbReference>
<dbReference type="Proteomes" id="UP000464378">
    <property type="component" value="Chromosome"/>
</dbReference>
<dbReference type="CDD" id="cd00383">
    <property type="entry name" value="trans_reg_C"/>
    <property type="match status" value="1"/>
</dbReference>
<dbReference type="GO" id="GO:0000156">
    <property type="term" value="F:phosphorelay response regulator activity"/>
    <property type="evidence" value="ECO:0007669"/>
    <property type="project" value="TreeGrafter"/>
</dbReference>
<evidence type="ECO:0000259" key="9">
    <source>
        <dbReference type="PROSITE" id="PS51755"/>
    </source>
</evidence>
<dbReference type="EMBL" id="LR586016">
    <property type="protein sequence ID" value="VIP02466.1"/>
    <property type="molecule type" value="Genomic_DNA"/>
</dbReference>
<dbReference type="AlphaFoldDB" id="A0A6C2YM09"/>
<keyword evidence="2" id="KW-0902">Two-component regulatory system</keyword>
<dbReference type="Gene3D" id="6.10.250.690">
    <property type="match status" value="1"/>
</dbReference>
<dbReference type="RefSeq" id="WP_162657640.1">
    <property type="nucleotide sequence ID" value="NZ_LR593887.1"/>
</dbReference>
<evidence type="ECO:0000256" key="4">
    <source>
        <dbReference type="ARBA" id="ARBA00023125"/>
    </source>
</evidence>
<feature type="domain" description="Response regulatory" evidence="8">
    <location>
        <begin position="2"/>
        <end position="116"/>
    </location>
</feature>
<dbReference type="FunFam" id="1.10.10.10:FF:000005">
    <property type="entry name" value="Two-component system response regulator"/>
    <property type="match status" value="1"/>
</dbReference>
<dbReference type="EMBL" id="LR593887">
    <property type="protein sequence ID" value="VTS01484.1"/>
    <property type="molecule type" value="Genomic_DNA"/>
</dbReference>
<proteinExistence type="predicted"/>
<dbReference type="KEGG" id="tim:GMBLW1_14940"/>
<evidence type="ECO:0000313" key="10">
    <source>
        <dbReference type="EMBL" id="VIP02466.1"/>
    </source>
</evidence>
<dbReference type="Pfam" id="PF00072">
    <property type="entry name" value="Response_reg"/>
    <property type="match status" value="1"/>
</dbReference>
<dbReference type="SUPFAM" id="SSF52172">
    <property type="entry name" value="CheY-like"/>
    <property type="match status" value="1"/>
</dbReference>
<dbReference type="GO" id="GO:0032993">
    <property type="term" value="C:protein-DNA complex"/>
    <property type="evidence" value="ECO:0007669"/>
    <property type="project" value="TreeGrafter"/>
</dbReference>
<sequence>MRILLVEDQRTIVRALRQGLEEEGFAVDIAYDGEEAEPKALSVRYDVIILDLMLPKIDGMTLLRRWRAAGMQSHVLILTARTELPDVVQGLDFGADDYLKKPFQLDELLARIRALIRRNHQIKDPVLRIDDLEIDTAARTVRRAGKEIHLTPREYSLLEFLAFHQGKVVTRSMIWEHLYDENDESTSNVVDVYIRYLRNKIDKGFNTPLILTRWGEGYYLRGEQAPNTDDLEDSNA</sequence>
<dbReference type="Gene3D" id="3.40.50.2300">
    <property type="match status" value="1"/>
</dbReference>
<dbReference type="GO" id="GO:0006355">
    <property type="term" value="P:regulation of DNA-templated transcription"/>
    <property type="evidence" value="ECO:0007669"/>
    <property type="project" value="InterPro"/>
</dbReference>